<dbReference type="InterPro" id="IPR002937">
    <property type="entry name" value="Amino_oxidase"/>
</dbReference>
<name>A0ABQ9J6G9_9CUCU</name>
<comment type="subcellular location">
    <subcellularLocation>
        <location evidence="11">Mitochondrion inner membrane</location>
    </subcellularLocation>
</comment>
<dbReference type="PANTHER" id="PTHR42923">
    <property type="entry name" value="PROTOPORPHYRINOGEN OXIDASE"/>
    <property type="match status" value="1"/>
</dbReference>
<organism evidence="13 14">
    <name type="scientific">Molorchus minor</name>
    <dbReference type="NCBI Taxonomy" id="1323400"/>
    <lineage>
        <taxon>Eukaryota</taxon>
        <taxon>Metazoa</taxon>
        <taxon>Ecdysozoa</taxon>
        <taxon>Arthropoda</taxon>
        <taxon>Hexapoda</taxon>
        <taxon>Insecta</taxon>
        <taxon>Pterygota</taxon>
        <taxon>Neoptera</taxon>
        <taxon>Endopterygota</taxon>
        <taxon>Coleoptera</taxon>
        <taxon>Polyphaga</taxon>
        <taxon>Cucujiformia</taxon>
        <taxon>Chrysomeloidea</taxon>
        <taxon>Cerambycidae</taxon>
        <taxon>Lamiinae</taxon>
        <taxon>Monochamini</taxon>
        <taxon>Molorchus</taxon>
    </lineage>
</organism>
<comment type="cofactor">
    <cofactor evidence="11">
        <name>FAD</name>
        <dbReference type="ChEBI" id="CHEBI:57692"/>
    </cofactor>
    <text evidence="11">Binds 1 FAD per subunit.</text>
</comment>
<keyword evidence="14" id="KW-1185">Reference proteome</keyword>
<dbReference type="Pfam" id="PF01593">
    <property type="entry name" value="Amino_oxidase"/>
    <property type="match status" value="1"/>
</dbReference>
<evidence type="ECO:0000256" key="11">
    <source>
        <dbReference type="RuleBase" id="RU367069"/>
    </source>
</evidence>
<keyword evidence="5 11" id="KW-0285">Flavoprotein</keyword>
<comment type="similarity">
    <text evidence="3 11">Belongs to the protoporphyrinogen/coproporphyrinogen oxidase family. Protoporphyrinogen oxidase subfamily.</text>
</comment>
<accession>A0ABQ9J6G9</accession>
<reference evidence="13" key="1">
    <citation type="journal article" date="2023" name="Insect Mol. Biol.">
        <title>Genome sequencing provides insights into the evolution of gene families encoding plant cell wall-degrading enzymes in longhorned beetles.</title>
        <authorList>
            <person name="Shin N.R."/>
            <person name="Okamura Y."/>
            <person name="Kirsch R."/>
            <person name="Pauchet Y."/>
        </authorList>
    </citation>
    <scope>NUCLEOTIDE SEQUENCE</scope>
    <source>
        <strain evidence="13">MMC_N1</strain>
    </source>
</reference>
<dbReference type="Proteomes" id="UP001162164">
    <property type="component" value="Unassembled WGS sequence"/>
</dbReference>
<feature type="domain" description="Amine oxidase" evidence="12">
    <location>
        <begin position="10"/>
        <end position="463"/>
    </location>
</feature>
<comment type="function">
    <text evidence="1 11">Catalyzes the 6-electron oxidation of protoporphyrinogen-IX to form protoporphyrin-IX.</text>
</comment>
<keyword evidence="6 11" id="KW-0274">FAD</keyword>
<evidence type="ECO:0000313" key="14">
    <source>
        <dbReference type="Proteomes" id="UP001162164"/>
    </source>
</evidence>
<dbReference type="EC" id="1.3.3.4" evidence="4 11"/>
<evidence type="ECO:0000256" key="9">
    <source>
        <dbReference type="ARBA" id="ARBA00023244"/>
    </source>
</evidence>
<gene>
    <name evidence="13" type="ORF">NQ317_000440</name>
</gene>
<evidence type="ECO:0000256" key="2">
    <source>
        <dbReference type="ARBA" id="ARBA00005073"/>
    </source>
</evidence>
<comment type="pathway">
    <text evidence="2 11">Porphyrin-containing compound metabolism; protoporphyrin-IX biosynthesis; protoporphyrin-IX from protoporphyrinogen-IX: step 1/1.</text>
</comment>
<keyword evidence="8 11" id="KW-0350">Heme biosynthesis</keyword>
<evidence type="ECO:0000256" key="7">
    <source>
        <dbReference type="ARBA" id="ARBA00023002"/>
    </source>
</evidence>
<proteinExistence type="inferred from homology"/>
<evidence type="ECO:0000313" key="13">
    <source>
        <dbReference type="EMBL" id="KAJ8973512.1"/>
    </source>
</evidence>
<dbReference type="InterPro" id="IPR004572">
    <property type="entry name" value="Protoporphyrinogen_oxidase"/>
</dbReference>
<evidence type="ECO:0000256" key="5">
    <source>
        <dbReference type="ARBA" id="ARBA00022630"/>
    </source>
</evidence>
<evidence type="ECO:0000256" key="6">
    <source>
        <dbReference type="ARBA" id="ARBA00022827"/>
    </source>
</evidence>
<evidence type="ECO:0000256" key="4">
    <source>
        <dbReference type="ARBA" id="ARBA00012867"/>
    </source>
</evidence>
<evidence type="ECO:0000256" key="10">
    <source>
        <dbReference type="ARBA" id="ARBA00047554"/>
    </source>
</evidence>
<dbReference type="Gene3D" id="3.50.50.60">
    <property type="entry name" value="FAD/NAD(P)-binding domain"/>
    <property type="match status" value="1"/>
</dbReference>
<evidence type="ECO:0000256" key="8">
    <source>
        <dbReference type="ARBA" id="ARBA00023133"/>
    </source>
</evidence>
<protein>
    <recommendedName>
        <fullName evidence="4 11">Protoporphyrinogen oxidase</fullName>
        <ecNumber evidence="4 11">1.3.3.4</ecNumber>
    </recommendedName>
</protein>
<evidence type="ECO:0000259" key="12">
    <source>
        <dbReference type="Pfam" id="PF01593"/>
    </source>
</evidence>
<dbReference type="EMBL" id="JAPWTJ010001158">
    <property type="protein sequence ID" value="KAJ8973512.1"/>
    <property type="molecule type" value="Genomic_DNA"/>
</dbReference>
<dbReference type="NCBIfam" id="TIGR00562">
    <property type="entry name" value="proto_IX_ox"/>
    <property type="match status" value="1"/>
</dbReference>
<dbReference type="PANTHER" id="PTHR42923:SF3">
    <property type="entry name" value="PROTOPORPHYRINOGEN OXIDASE"/>
    <property type="match status" value="1"/>
</dbReference>
<keyword evidence="9 11" id="KW-0627">Porphyrin biosynthesis</keyword>
<comment type="caution">
    <text evidence="13">The sequence shown here is derived from an EMBL/GenBank/DDBJ whole genome shotgun (WGS) entry which is preliminary data.</text>
</comment>
<dbReference type="InterPro" id="IPR050464">
    <property type="entry name" value="Zeta_carotene_desat/Oxidored"/>
</dbReference>
<dbReference type="SUPFAM" id="SSF51905">
    <property type="entry name" value="FAD/NAD(P)-binding domain"/>
    <property type="match status" value="1"/>
</dbReference>
<evidence type="ECO:0000256" key="1">
    <source>
        <dbReference type="ARBA" id="ARBA00002600"/>
    </source>
</evidence>
<sequence length="464" mass="52037">MTKVILGGGLTGLSAAYYLLKRIPNQKVTLVESSHRLGGWIKSNVLDNEVIFEQGPRTIRPQGKPGANTLSLIDDLGLSSKITPILASHPAAQNRMIYVNGKLFTLPSGLFSLFKKQPPFSKSFIRYFAQDFFSPKKTVSDESIYDFACRRFGQEFADYLISALICGICAGNSKEISVKFLMKQFFEYEQRYGSVLKGVANNLFKRKENVELKGLALRAKKEKWSVYSFINGLETLPQSLENYIRRNNVDIQLNSRCNQLEMSDNGLILHFENGAHLKSDHLISSIPAESLAKLTERQHPHFSKLLTNIPSVSVCVVNLCYPGKLLTREGFGFLVPPKEQLPILGIIYDSCCFSRSNDTVLTVMMGGYWFEQFFGKNPEENVLLQTAKEQVKAILGIRQEPAQFKVNILHKCIPQYVVGHEDNLNGINRYINENKLPISLCGASFYGVGVNDVILSARNAVECL</sequence>
<evidence type="ECO:0000256" key="3">
    <source>
        <dbReference type="ARBA" id="ARBA00010551"/>
    </source>
</evidence>
<dbReference type="SUPFAM" id="SSF54373">
    <property type="entry name" value="FAD-linked reductases, C-terminal domain"/>
    <property type="match status" value="1"/>
</dbReference>
<dbReference type="InterPro" id="IPR036188">
    <property type="entry name" value="FAD/NAD-bd_sf"/>
</dbReference>
<keyword evidence="7 11" id="KW-0560">Oxidoreductase</keyword>
<comment type="catalytic activity">
    <reaction evidence="10 11">
        <text>protoporphyrinogen IX + 3 O2 = protoporphyrin IX + 3 H2O2</text>
        <dbReference type="Rhea" id="RHEA:25576"/>
        <dbReference type="ChEBI" id="CHEBI:15379"/>
        <dbReference type="ChEBI" id="CHEBI:16240"/>
        <dbReference type="ChEBI" id="CHEBI:57306"/>
        <dbReference type="ChEBI" id="CHEBI:57307"/>
        <dbReference type="EC" id="1.3.3.4"/>
    </reaction>
</comment>